<gene>
    <name evidence="2" type="ORF">IEE83_25865</name>
</gene>
<accession>A0ABR9WIK0</accession>
<comment type="caution">
    <text evidence="2">The sequence shown here is derived from an EMBL/GenBank/DDBJ whole genome shotgun (WGS) entry which is preliminary data.</text>
</comment>
<dbReference type="SUPFAM" id="SSF82153">
    <property type="entry name" value="FAS1 domain"/>
    <property type="match status" value="1"/>
</dbReference>
<dbReference type="PROSITE" id="PS50213">
    <property type="entry name" value="FAS1"/>
    <property type="match status" value="1"/>
</dbReference>
<keyword evidence="3" id="KW-1185">Reference proteome</keyword>
<reference evidence="3" key="1">
    <citation type="submission" date="2023-07" db="EMBL/GenBank/DDBJ databases">
        <title>Dyadobacter sp. nov 'subterranea' isolated from contaminted grondwater.</title>
        <authorList>
            <person name="Szabo I."/>
            <person name="Al-Omari J."/>
            <person name="Szerdahelyi S.G."/>
            <person name="Rado J."/>
        </authorList>
    </citation>
    <scope>NUCLEOTIDE SEQUENCE [LARGE SCALE GENOMIC DNA]</scope>
    <source>
        <strain evidence="3">UP-52</strain>
    </source>
</reference>
<dbReference type="SMART" id="SM00554">
    <property type="entry name" value="FAS1"/>
    <property type="match status" value="1"/>
</dbReference>
<dbReference type="RefSeq" id="WP_194123646.1">
    <property type="nucleotide sequence ID" value="NZ_JACYGY010000002.1"/>
</dbReference>
<organism evidence="2 3">
    <name type="scientific">Dyadobacter subterraneus</name>
    <dbReference type="NCBI Taxonomy" id="2773304"/>
    <lineage>
        <taxon>Bacteria</taxon>
        <taxon>Pseudomonadati</taxon>
        <taxon>Bacteroidota</taxon>
        <taxon>Cytophagia</taxon>
        <taxon>Cytophagales</taxon>
        <taxon>Spirosomataceae</taxon>
        <taxon>Dyadobacter</taxon>
    </lineage>
</organism>
<dbReference type="InterPro" id="IPR000782">
    <property type="entry name" value="FAS1_domain"/>
</dbReference>
<proteinExistence type="predicted"/>
<protein>
    <submittedName>
        <fullName evidence="2">Fasciclin domain-containing protein</fullName>
    </submittedName>
</protein>
<feature type="domain" description="FAS1" evidence="1">
    <location>
        <begin position="37"/>
        <end position="172"/>
    </location>
</feature>
<name>A0ABR9WIK0_9BACT</name>
<dbReference type="EMBL" id="JACYGY010000002">
    <property type="protein sequence ID" value="MBE9465322.1"/>
    <property type="molecule type" value="Genomic_DNA"/>
</dbReference>
<dbReference type="Pfam" id="PF02469">
    <property type="entry name" value="Fasciclin"/>
    <property type="match status" value="1"/>
</dbReference>
<evidence type="ECO:0000313" key="3">
    <source>
        <dbReference type="Proteomes" id="UP000634134"/>
    </source>
</evidence>
<evidence type="ECO:0000259" key="1">
    <source>
        <dbReference type="PROSITE" id="PS50213"/>
    </source>
</evidence>
<dbReference type="Proteomes" id="UP000634134">
    <property type="component" value="Unassembled WGS sequence"/>
</dbReference>
<dbReference type="PROSITE" id="PS51257">
    <property type="entry name" value="PROKAR_LIPOPROTEIN"/>
    <property type="match status" value="1"/>
</dbReference>
<dbReference type="Gene3D" id="2.30.180.10">
    <property type="entry name" value="FAS1 domain"/>
    <property type="match status" value="1"/>
</dbReference>
<dbReference type="InterPro" id="IPR036378">
    <property type="entry name" value="FAS1_dom_sf"/>
</dbReference>
<sequence length="176" mass="19390">MKKINFISRYAAFFLIVTLITGIVTSCTEKDSDIVKPKTITDVILQNSEFSTLREIILGLDMADALRTENLTLFAPNNSAFIASGITSAAINSMNKDSARAFVYRHLLGTRYEYASLPLGVNKGLDKRYTITITKSTTSDSTVYLNNDKSIIIITKNVNADNGVIQVVSRTLAKIK</sequence>
<evidence type="ECO:0000313" key="2">
    <source>
        <dbReference type="EMBL" id="MBE9465322.1"/>
    </source>
</evidence>